<evidence type="ECO:0000313" key="1">
    <source>
        <dbReference type="EMBL" id="TGY17804.1"/>
    </source>
</evidence>
<name>A0A4S2BUG2_9LACO</name>
<dbReference type="Proteomes" id="UP000309117">
    <property type="component" value="Unassembled WGS sequence"/>
</dbReference>
<dbReference type="Pfam" id="PF15723">
    <property type="entry name" value="MqsR_toxin"/>
    <property type="match status" value="1"/>
</dbReference>
<evidence type="ECO:0000313" key="2">
    <source>
        <dbReference type="Proteomes" id="UP000309117"/>
    </source>
</evidence>
<comment type="caution">
    <text evidence="1">The sequence shown here is derived from an EMBL/GenBank/DDBJ whole genome shotgun (WGS) entry which is preliminary data.</text>
</comment>
<reference evidence="1 2" key="1">
    <citation type="submission" date="2019-04" db="EMBL/GenBank/DDBJ databases">
        <title>Microbes associate with the intestines of laboratory mice.</title>
        <authorList>
            <person name="Navarre W."/>
            <person name="Wong E."/>
            <person name="Huang K."/>
            <person name="Tropini C."/>
            <person name="Ng K."/>
            <person name="Yu B."/>
        </authorList>
    </citation>
    <scope>NUCLEOTIDE SEQUENCE [LARGE SCALE GENOMIC DNA]</scope>
    <source>
        <strain evidence="1 2">NM61_E11</strain>
    </source>
</reference>
<dbReference type="Gene3D" id="3.30.2310.40">
    <property type="match status" value="1"/>
</dbReference>
<dbReference type="InterPro" id="IPR031451">
    <property type="entry name" value="MqsR_toxin"/>
</dbReference>
<sequence length="97" mass="11691">MDTAEALARLKFLVRHDNFQLVNRKKKMAVPISIPVVKEVVKQLSIRDFVKHEPNRNNPMQFVWVFKTIDGHVYYIKFVFINHFHKVVFISFHINYY</sequence>
<dbReference type="GO" id="GO:0017148">
    <property type="term" value="P:negative regulation of translation"/>
    <property type="evidence" value="ECO:0007669"/>
    <property type="project" value="InterPro"/>
</dbReference>
<dbReference type="EMBL" id="SRYV01000001">
    <property type="protein sequence ID" value="TGY17804.1"/>
    <property type="molecule type" value="Genomic_DNA"/>
</dbReference>
<gene>
    <name evidence="1" type="ORF">E5351_01445</name>
</gene>
<organism evidence="1 2">
    <name type="scientific">Lactobacillus intestinalis</name>
    <dbReference type="NCBI Taxonomy" id="151781"/>
    <lineage>
        <taxon>Bacteria</taxon>
        <taxon>Bacillati</taxon>
        <taxon>Bacillota</taxon>
        <taxon>Bacilli</taxon>
        <taxon>Lactobacillales</taxon>
        <taxon>Lactobacillaceae</taxon>
        <taxon>Lactobacillus</taxon>
    </lineage>
</organism>
<protein>
    <recommendedName>
        <fullName evidence="3">Type II toxin-antitoxin system MqsR family toxin</fullName>
    </recommendedName>
</protein>
<dbReference type="InterPro" id="IPR038493">
    <property type="entry name" value="MqsR_sf"/>
</dbReference>
<dbReference type="AlphaFoldDB" id="A0A4S2BUG2"/>
<accession>A0A4S2BUG2</accession>
<dbReference type="RefSeq" id="WP_004044759.1">
    <property type="nucleotide sequence ID" value="NZ_AQFR02000003.1"/>
</dbReference>
<dbReference type="GO" id="GO:0044010">
    <property type="term" value="P:single-species biofilm formation"/>
    <property type="evidence" value="ECO:0007669"/>
    <property type="project" value="InterPro"/>
</dbReference>
<proteinExistence type="predicted"/>
<dbReference type="GO" id="GO:0009372">
    <property type="term" value="P:quorum sensing"/>
    <property type="evidence" value="ECO:0007669"/>
    <property type="project" value="InterPro"/>
</dbReference>
<evidence type="ECO:0008006" key="3">
    <source>
        <dbReference type="Google" id="ProtNLM"/>
    </source>
</evidence>